<gene>
    <name evidence="1" type="ORF">HZH66_014542</name>
</gene>
<name>A0A834J439_VESVU</name>
<sequence>MEGLSSRCFVGLAVVPLQGERSDHVSRFEALLPGLRNVGNRMAQVVVVNYVMGNNGPLMPIGEATSSATKILEPVLTVSSSRLSVLDRYEKVGDKERRQLISKRIVLHYERHLTLIRNSFFCPGRRKLKENVGNDFVANANVDLDDSGDLNHGLFTLSDKIPTTLCRQKGATIIRIFNRRVITRDRERLFSAEGMLHGGVGGGSEG</sequence>
<organism evidence="1 2">
    <name type="scientific">Vespula vulgaris</name>
    <name type="common">Yellow jacket</name>
    <name type="synonym">Wasp</name>
    <dbReference type="NCBI Taxonomy" id="7454"/>
    <lineage>
        <taxon>Eukaryota</taxon>
        <taxon>Metazoa</taxon>
        <taxon>Ecdysozoa</taxon>
        <taxon>Arthropoda</taxon>
        <taxon>Hexapoda</taxon>
        <taxon>Insecta</taxon>
        <taxon>Pterygota</taxon>
        <taxon>Neoptera</taxon>
        <taxon>Endopterygota</taxon>
        <taxon>Hymenoptera</taxon>
        <taxon>Apocrita</taxon>
        <taxon>Aculeata</taxon>
        <taxon>Vespoidea</taxon>
        <taxon>Vespidae</taxon>
        <taxon>Vespinae</taxon>
        <taxon>Vespula</taxon>
    </lineage>
</organism>
<evidence type="ECO:0000313" key="1">
    <source>
        <dbReference type="EMBL" id="KAF7380187.1"/>
    </source>
</evidence>
<accession>A0A834J439</accession>
<dbReference type="AlphaFoldDB" id="A0A834J439"/>
<reference evidence="1" key="1">
    <citation type="journal article" date="2020" name="G3 (Bethesda)">
        <title>High-Quality Assemblies for Three Invasive Social Wasps from the &lt;i&gt;Vespula&lt;/i&gt; Genus.</title>
        <authorList>
            <person name="Harrop T.W.R."/>
            <person name="Guhlin J."/>
            <person name="McLaughlin G.M."/>
            <person name="Permina E."/>
            <person name="Stockwell P."/>
            <person name="Gilligan J."/>
            <person name="Le Lec M.F."/>
            <person name="Gruber M.A.M."/>
            <person name="Quinn O."/>
            <person name="Lovegrove M."/>
            <person name="Duncan E.J."/>
            <person name="Remnant E.J."/>
            <person name="Van Eeckhoven J."/>
            <person name="Graham B."/>
            <person name="Knapp R.A."/>
            <person name="Langford K.W."/>
            <person name="Kronenberg Z."/>
            <person name="Press M.O."/>
            <person name="Eacker S.M."/>
            <person name="Wilson-Rankin E.E."/>
            <person name="Purcell J."/>
            <person name="Lester P.J."/>
            <person name="Dearden P.K."/>
        </authorList>
    </citation>
    <scope>NUCLEOTIDE SEQUENCE</scope>
    <source>
        <strain evidence="1">Marl-1</strain>
    </source>
</reference>
<dbReference type="Proteomes" id="UP000614350">
    <property type="component" value="Unassembled WGS sequence"/>
</dbReference>
<comment type="caution">
    <text evidence="1">The sequence shown here is derived from an EMBL/GenBank/DDBJ whole genome shotgun (WGS) entry which is preliminary data.</text>
</comment>
<evidence type="ECO:0000313" key="2">
    <source>
        <dbReference type="Proteomes" id="UP000614350"/>
    </source>
</evidence>
<keyword evidence="2" id="KW-1185">Reference proteome</keyword>
<proteinExistence type="predicted"/>
<dbReference type="EMBL" id="JACSEA010000022">
    <property type="protein sequence ID" value="KAF7380187.1"/>
    <property type="molecule type" value="Genomic_DNA"/>
</dbReference>
<protein>
    <submittedName>
        <fullName evidence="1">Uncharacterized protein</fullName>
    </submittedName>
</protein>